<dbReference type="InterPro" id="IPR029063">
    <property type="entry name" value="SAM-dependent_MTases_sf"/>
</dbReference>
<evidence type="ECO:0000259" key="2">
    <source>
        <dbReference type="Pfam" id="PF21302"/>
    </source>
</evidence>
<dbReference type="PIRSF" id="PIRSF018249">
    <property type="entry name" value="MyrA_prd"/>
    <property type="match status" value="1"/>
</dbReference>
<comment type="caution">
    <text evidence="3">The sequence shown here is derived from an EMBL/GenBank/DDBJ whole genome shotgun (WGS) entry which is preliminary data.</text>
</comment>
<dbReference type="Gene3D" id="3.40.50.150">
    <property type="entry name" value="Vaccinia Virus protein VP39"/>
    <property type="match status" value="1"/>
</dbReference>
<dbReference type="RefSeq" id="WP_068450419.1">
    <property type="nucleotide sequence ID" value="NZ_JALKQX010000006.1"/>
</dbReference>
<keyword evidence="4" id="KW-1185">Reference proteome</keyword>
<dbReference type="Pfam" id="PF13847">
    <property type="entry name" value="Methyltransf_31"/>
    <property type="match status" value="1"/>
</dbReference>
<dbReference type="InterPro" id="IPR016718">
    <property type="entry name" value="rRNA_m1G-MeTrfase_A_prd"/>
</dbReference>
<gene>
    <name evidence="3" type="ORF">AAF454_09105</name>
</gene>
<feature type="domain" description="23S rRNA (guanine(745)-N(1))-methyltransferase N-terminal" evidence="2">
    <location>
        <begin position="19"/>
        <end position="60"/>
    </location>
</feature>
<dbReference type="Pfam" id="PF21302">
    <property type="entry name" value="Zn_ribbon_RlmA"/>
    <property type="match status" value="1"/>
</dbReference>
<dbReference type="CDD" id="cd02440">
    <property type="entry name" value="AdoMet_MTases"/>
    <property type="match status" value="1"/>
</dbReference>
<proteinExistence type="predicted"/>
<protein>
    <submittedName>
        <fullName evidence="3">RNA methyltransferase</fullName>
    </submittedName>
</protein>
<feature type="domain" description="Methyltransferase" evidence="1">
    <location>
        <begin position="98"/>
        <end position="209"/>
    </location>
</feature>
<evidence type="ECO:0000259" key="1">
    <source>
        <dbReference type="Pfam" id="PF13847"/>
    </source>
</evidence>
<dbReference type="GO" id="GO:0032259">
    <property type="term" value="P:methylation"/>
    <property type="evidence" value="ECO:0007669"/>
    <property type="project" value="UniProtKB-KW"/>
</dbReference>
<reference evidence="3 4" key="1">
    <citation type="submission" date="2024-04" db="EMBL/GenBank/DDBJ databases">
        <authorList>
            <person name="Wu Y.S."/>
            <person name="Zhang L."/>
        </authorList>
    </citation>
    <scope>NUCLEOTIDE SEQUENCE [LARGE SCALE GENOMIC DNA]</scope>
    <source>
        <strain evidence="3 4">KG-01</strain>
    </source>
</reference>
<name>A0ABU9LM59_9BACL</name>
<keyword evidence="3" id="KW-0808">Transferase</keyword>
<evidence type="ECO:0000313" key="3">
    <source>
        <dbReference type="EMBL" id="MEL5988559.1"/>
    </source>
</evidence>
<dbReference type="SUPFAM" id="SSF53335">
    <property type="entry name" value="S-adenosyl-L-methionine-dependent methyltransferases"/>
    <property type="match status" value="1"/>
</dbReference>
<organism evidence="3 4">
    <name type="scientific">Kurthia gibsonii</name>
    <dbReference type="NCBI Taxonomy" id="33946"/>
    <lineage>
        <taxon>Bacteria</taxon>
        <taxon>Bacillati</taxon>
        <taxon>Bacillota</taxon>
        <taxon>Bacilli</taxon>
        <taxon>Bacillales</taxon>
        <taxon>Caryophanaceae</taxon>
        <taxon>Kurthia</taxon>
    </lineage>
</organism>
<dbReference type="InterPro" id="IPR025714">
    <property type="entry name" value="Methyltranfer_dom"/>
</dbReference>
<keyword evidence="3" id="KW-0489">Methyltransferase</keyword>
<evidence type="ECO:0000313" key="4">
    <source>
        <dbReference type="Proteomes" id="UP001398420"/>
    </source>
</evidence>
<dbReference type="InterPro" id="IPR048647">
    <property type="entry name" value="RlmA_N"/>
</dbReference>
<sequence length="280" mass="32044">MLSKKQMSAQWLQKNAQLFRCPHCEQAFHIQEEKTLVCKNGHSFDLAKQGYVNLLTHPVQSMYDQKLFEARKQVLDAMLYADVYDVILQQLTNLPEVMTVLDTGCGEGTHLYKLKEQCEHEMIATGIDLSKEGIVAAAKNYTDILWVVGDLAKSPYASKKFDVILNILSPANYEEFKRLLQPNGKVIKVVPQSGYLKELRKQFYATSEKEDYSNSQTVERFKESFPHVDIFRVTTTKKISTELVPLLAHMTPMGWHQEKKIEDLQLDEITIDVDILVGSL</sequence>
<dbReference type="EMBL" id="JBCEWA010000006">
    <property type="protein sequence ID" value="MEL5988559.1"/>
    <property type="molecule type" value="Genomic_DNA"/>
</dbReference>
<accession>A0ABU9LM59</accession>
<dbReference type="GO" id="GO:0008168">
    <property type="term" value="F:methyltransferase activity"/>
    <property type="evidence" value="ECO:0007669"/>
    <property type="project" value="UniProtKB-KW"/>
</dbReference>
<dbReference type="Proteomes" id="UP001398420">
    <property type="component" value="Unassembled WGS sequence"/>
</dbReference>